<dbReference type="EMBL" id="JBBNAF010000004">
    <property type="protein sequence ID" value="KAK9150809.1"/>
    <property type="molecule type" value="Genomic_DNA"/>
</dbReference>
<evidence type="ECO:0000313" key="1">
    <source>
        <dbReference type="EMBL" id="KAK9150809.1"/>
    </source>
</evidence>
<protein>
    <recommendedName>
        <fullName evidence="3">Myosin motor domain-containing protein</fullName>
    </recommendedName>
</protein>
<dbReference type="Proteomes" id="UP001420932">
    <property type="component" value="Unassembled WGS sequence"/>
</dbReference>
<proteinExistence type="predicted"/>
<dbReference type="AlphaFoldDB" id="A0AAP0KG01"/>
<accession>A0AAP0KG01</accession>
<reference evidence="1 2" key="1">
    <citation type="submission" date="2024-01" db="EMBL/GenBank/DDBJ databases">
        <title>Genome assemblies of Stephania.</title>
        <authorList>
            <person name="Yang L."/>
        </authorList>
    </citation>
    <scope>NUCLEOTIDE SEQUENCE [LARGE SCALE GENOMIC DNA]</scope>
    <source>
        <strain evidence="1">YNDBR</strain>
        <tissue evidence="1">Leaf</tissue>
    </source>
</reference>
<organism evidence="1 2">
    <name type="scientific">Stephania yunnanensis</name>
    <dbReference type="NCBI Taxonomy" id="152371"/>
    <lineage>
        <taxon>Eukaryota</taxon>
        <taxon>Viridiplantae</taxon>
        <taxon>Streptophyta</taxon>
        <taxon>Embryophyta</taxon>
        <taxon>Tracheophyta</taxon>
        <taxon>Spermatophyta</taxon>
        <taxon>Magnoliopsida</taxon>
        <taxon>Ranunculales</taxon>
        <taxon>Menispermaceae</taxon>
        <taxon>Menispermoideae</taxon>
        <taxon>Cissampelideae</taxon>
        <taxon>Stephania</taxon>
    </lineage>
</organism>
<sequence length="256" mass="29151">MKYKEELLYLTFNISKLHCTLLIYKTRWCTLYTPHCPWDRPSSKQKQIIFHNMESKERLIERERPLVVNEEGEEHEEGTRDVVRGSRTKLQPYIEAFNVVYLEKKIVELDALNIYGILEPCYHSPEAIATSSIILDARTKIGPVLLAMNPFKDVEVCGNELVAGCRKKPRVSHDIFYWAQNAFIAMMNVGGQDGSNSARALGPFIALNTAKFCSHSRQRLIVSNHRALNVGVSDVRQDAKICLADDVLPDGFIVKK</sequence>
<name>A0AAP0KG01_9MAGN</name>
<keyword evidence="2" id="KW-1185">Reference proteome</keyword>
<gene>
    <name evidence="1" type="ORF">Syun_009118</name>
</gene>
<comment type="caution">
    <text evidence="1">The sequence shown here is derived from an EMBL/GenBank/DDBJ whole genome shotgun (WGS) entry which is preliminary data.</text>
</comment>
<evidence type="ECO:0008006" key="3">
    <source>
        <dbReference type="Google" id="ProtNLM"/>
    </source>
</evidence>
<evidence type="ECO:0000313" key="2">
    <source>
        <dbReference type="Proteomes" id="UP001420932"/>
    </source>
</evidence>